<dbReference type="InterPro" id="IPR018114">
    <property type="entry name" value="TRYPSIN_HIS"/>
</dbReference>
<feature type="signal peptide" evidence="8">
    <location>
        <begin position="1"/>
        <end position="25"/>
    </location>
</feature>
<proteinExistence type="inferred from homology"/>
<dbReference type="InterPro" id="IPR009003">
    <property type="entry name" value="Peptidase_S1_PA"/>
</dbReference>
<dbReference type="GO" id="GO:0006508">
    <property type="term" value="P:proteolysis"/>
    <property type="evidence" value="ECO:0007669"/>
    <property type="project" value="UniProtKB-KW"/>
</dbReference>
<dbReference type="Proteomes" id="UP000622552">
    <property type="component" value="Unassembled WGS sequence"/>
</dbReference>
<evidence type="ECO:0000256" key="3">
    <source>
        <dbReference type="ARBA" id="ARBA00022729"/>
    </source>
</evidence>
<dbReference type="Gene3D" id="3.30.300.50">
    <property type="match status" value="2"/>
</dbReference>
<protein>
    <recommendedName>
        <fullName evidence="9">Peptidase S1A alpha-lytic prodomain domain-containing protein</fullName>
    </recommendedName>
</protein>
<evidence type="ECO:0000256" key="7">
    <source>
        <dbReference type="ARBA" id="ARBA00023157"/>
    </source>
</evidence>
<dbReference type="RefSeq" id="WP_197001362.1">
    <property type="nucleotide sequence ID" value="NZ_BONS01000026.1"/>
</dbReference>
<comment type="caution">
    <text evidence="10">The sequence shown here is derived from an EMBL/GenBank/DDBJ whole genome shotgun (WGS) entry which is preliminary data.</text>
</comment>
<dbReference type="Gene3D" id="2.40.10.10">
    <property type="entry name" value="Trypsin-like serine proteases"/>
    <property type="match status" value="2"/>
</dbReference>
<gene>
    <name evidence="10" type="ORF">IW245_000277</name>
</gene>
<keyword evidence="11" id="KW-1185">Reference proteome</keyword>
<evidence type="ECO:0000256" key="2">
    <source>
        <dbReference type="ARBA" id="ARBA00022670"/>
    </source>
</evidence>
<evidence type="ECO:0000259" key="9">
    <source>
        <dbReference type="Pfam" id="PF02983"/>
    </source>
</evidence>
<evidence type="ECO:0000256" key="4">
    <source>
        <dbReference type="ARBA" id="ARBA00022801"/>
    </source>
</evidence>
<keyword evidence="5" id="KW-0720">Serine protease</keyword>
<accession>A0A8J7GM41</accession>
<dbReference type="PROSITE" id="PS00134">
    <property type="entry name" value="TRYPSIN_HIS"/>
    <property type="match status" value="1"/>
</dbReference>
<dbReference type="AlphaFoldDB" id="A0A8J7GM41"/>
<organism evidence="10 11">
    <name type="scientific">Longispora fulva</name>
    <dbReference type="NCBI Taxonomy" id="619741"/>
    <lineage>
        <taxon>Bacteria</taxon>
        <taxon>Bacillati</taxon>
        <taxon>Actinomycetota</taxon>
        <taxon>Actinomycetes</taxon>
        <taxon>Micromonosporales</taxon>
        <taxon>Micromonosporaceae</taxon>
        <taxon>Longispora</taxon>
    </lineage>
</organism>
<keyword evidence="4" id="KW-0378">Hydrolase</keyword>
<keyword evidence="2" id="KW-0645">Protease</keyword>
<dbReference type="InterPro" id="IPR043504">
    <property type="entry name" value="Peptidase_S1_PA_chymotrypsin"/>
</dbReference>
<comment type="similarity">
    <text evidence="1">Belongs to the peptidase S1 family.</text>
</comment>
<reference evidence="10" key="1">
    <citation type="submission" date="2020-11" db="EMBL/GenBank/DDBJ databases">
        <title>Sequencing the genomes of 1000 actinobacteria strains.</title>
        <authorList>
            <person name="Klenk H.-P."/>
        </authorList>
    </citation>
    <scope>NUCLEOTIDE SEQUENCE</scope>
    <source>
        <strain evidence="10">DSM 45356</strain>
    </source>
</reference>
<evidence type="ECO:0000313" key="10">
    <source>
        <dbReference type="EMBL" id="MBG6134083.1"/>
    </source>
</evidence>
<evidence type="ECO:0000256" key="5">
    <source>
        <dbReference type="ARBA" id="ARBA00022825"/>
    </source>
</evidence>
<dbReference type="CDD" id="cd21112">
    <property type="entry name" value="alphaLP-like"/>
    <property type="match status" value="1"/>
</dbReference>
<keyword evidence="7" id="KW-1015">Disulfide bond</keyword>
<keyword evidence="3 8" id="KW-0732">Signal</keyword>
<evidence type="ECO:0000256" key="1">
    <source>
        <dbReference type="ARBA" id="ARBA00007664"/>
    </source>
</evidence>
<sequence length="792" mass="79740">MRSTLRNLVAALALTAALLPVTASAADPVPDGMVAGLQSDLGLTAAQARTRLAQQDTADRIAAALGRDLAASAWFDATSGKLTVAVTDKTTADRVRAAGAVPQTVARSAAELTGLARQIGALAGRGVAGVSGWGVDARTNSVVITVHDRGAAAGFLDTATALSPAVRVVDGSPQRQQSGVVQAGDPWWPGTESNCSIGFAAVDSTGGKHLVTAGHCTNDANQAAYGKNTSGTKGEQLGTSNVGGSRSINANEGDFGVVAVNHANNWSLSNTVNTWGNGAVSVNGTAEAVVGDAVCHSGNTTQWRCGKVTAVNQTVVYQGGPTIEGLTYTDACSNSGDSGGGYVMGSGSTAKAVGLHSGGGNPCGQSSPNTVFQPVNEALQKWNLTLYTSDVPPEFSLTLSATSGSVRAGSATTTTVNTATVSGSAQNITLAATGAPAGVSVTFNPGSVQSGGSSTATIATTTAAAAGTYPITVTGTGTTNGHSASYTLTVTTDPGPSGSIVNGDFETGDLTGWTKAGTASNVTSPVHGGTKAALVGSTTATVESTLSQTFTAPTGAGQLSFWYKMTCPDTVYYDWATAALKDNAAGTTTTVLARTCSTDTAYKQVTAPVNAGVSYTLTLVNHADGNPYDISYTAFDDVTVSGGTPPAGGVVNGDYETGDLGGWTSAGATGNIATPVHGGTRAARIGAVTPSTDSTLSQTFTAPAGATQLSFWYKMSCPDTVAYAWFTATLKDNTTGATSTPQDKICTQAKSFQQVTVPVTAGHSYTLTFTNHDDNYADDPVYSVVDDVTTTS</sequence>
<dbReference type="PRINTS" id="PR00861">
    <property type="entry name" value="ALYTICPTASE"/>
</dbReference>
<dbReference type="Pfam" id="PF02983">
    <property type="entry name" value="Pro_Al_protease"/>
    <property type="match status" value="1"/>
</dbReference>
<dbReference type="EMBL" id="JADOUF010000001">
    <property type="protein sequence ID" value="MBG6134083.1"/>
    <property type="molecule type" value="Genomic_DNA"/>
</dbReference>
<evidence type="ECO:0000256" key="8">
    <source>
        <dbReference type="SAM" id="SignalP"/>
    </source>
</evidence>
<dbReference type="Gene3D" id="2.60.120.260">
    <property type="entry name" value="Galactose-binding domain-like"/>
    <property type="match status" value="2"/>
</dbReference>
<feature type="chain" id="PRO_5035230956" description="Peptidase S1A alpha-lytic prodomain domain-containing protein" evidence="8">
    <location>
        <begin position="26"/>
        <end position="792"/>
    </location>
</feature>
<name>A0A8J7GM41_9ACTN</name>
<dbReference type="GO" id="GO:0004252">
    <property type="term" value="F:serine-type endopeptidase activity"/>
    <property type="evidence" value="ECO:0007669"/>
    <property type="project" value="InterPro"/>
</dbReference>
<evidence type="ECO:0000256" key="6">
    <source>
        <dbReference type="ARBA" id="ARBA00023145"/>
    </source>
</evidence>
<dbReference type="GO" id="GO:0005576">
    <property type="term" value="C:extracellular region"/>
    <property type="evidence" value="ECO:0007669"/>
    <property type="project" value="InterPro"/>
</dbReference>
<dbReference type="SUPFAM" id="SSF49899">
    <property type="entry name" value="Concanavalin A-like lectins/glucanases"/>
    <property type="match status" value="1"/>
</dbReference>
<feature type="domain" description="Peptidase S1A alpha-lytic prodomain" evidence="9">
    <location>
        <begin position="107"/>
        <end position="161"/>
    </location>
</feature>
<dbReference type="InterPro" id="IPR004236">
    <property type="entry name" value="Pept_S1_alpha_lytic"/>
</dbReference>
<evidence type="ECO:0000313" key="11">
    <source>
        <dbReference type="Proteomes" id="UP000622552"/>
    </source>
</evidence>
<dbReference type="InterPro" id="IPR013320">
    <property type="entry name" value="ConA-like_dom_sf"/>
</dbReference>
<dbReference type="SUPFAM" id="SSF50494">
    <property type="entry name" value="Trypsin-like serine proteases"/>
    <property type="match status" value="1"/>
</dbReference>
<keyword evidence="6" id="KW-0865">Zymogen</keyword>
<dbReference type="InterPro" id="IPR001316">
    <property type="entry name" value="Pept_S1A_streptogrisin"/>
</dbReference>
<dbReference type="InterPro" id="IPR035070">
    <property type="entry name" value="Streptogrisin_prodomain"/>
</dbReference>